<accession>A0ABU1AE00</accession>
<protein>
    <submittedName>
        <fullName evidence="3">PEP-CTERM sorting domain-containing protein</fullName>
    </submittedName>
</protein>
<name>A0ABU1AE00_9BACT</name>
<keyword evidence="4" id="KW-1185">Reference proteome</keyword>
<reference evidence="3 4" key="1">
    <citation type="submission" date="2023-04" db="EMBL/GenBank/DDBJ databases">
        <title>A novel bacteria isolated from coastal sediment.</title>
        <authorList>
            <person name="Liu X.-J."/>
            <person name="Du Z.-J."/>
        </authorList>
    </citation>
    <scope>NUCLEOTIDE SEQUENCE [LARGE SCALE GENOMIC DNA]</scope>
    <source>
        <strain evidence="3 4">SDUM461004</strain>
    </source>
</reference>
<proteinExistence type="predicted"/>
<feature type="domain" description="Ice-binding protein C-terminal" evidence="2">
    <location>
        <begin position="227"/>
        <end position="251"/>
    </location>
</feature>
<feature type="chain" id="PRO_5046156938" evidence="1">
    <location>
        <begin position="23"/>
        <end position="254"/>
    </location>
</feature>
<keyword evidence="1" id="KW-0732">Signal</keyword>
<evidence type="ECO:0000313" key="3">
    <source>
        <dbReference type="EMBL" id="MDQ8192817.1"/>
    </source>
</evidence>
<dbReference type="NCBIfam" id="TIGR02595">
    <property type="entry name" value="PEP_CTERM"/>
    <property type="match status" value="1"/>
</dbReference>
<evidence type="ECO:0000313" key="4">
    <source>
        <dbReference type="Proteomes" id="UP001243717"/>
    </source>
</evidence>
<feature type="signal peptide" evidence="1">
    <location>
        <begin position="1"/>
        <end position="22"/>
    </location>
</feature>
<sequence>MYIKKNIISLSLAFGFIIPAFAETVIDYDFTDEFAWDTTNSVQVVKDAGFTVNDDADNDDVVFVGGGDHALILAGNTSGRYPIITYDFDDAIVQGNATFVANATGASPHVGQIHFLNASGDLLFGTQLRQDDGLYVYADGVYDGSGGPNLLPSGGSVNAFNSYEFIWSSNTDGTDGVVDVLFNGSSLLESPVGYQVDGVVDSLLLSVGYGSSSSNRYLRVTSMEVHSVPEPGTSALILGVGTLGFACLRRRQAR</sequence>
<evidence type="ECO:0000259" key="2">
    <source>
        <dbReference type="Pfam" id="PF07589"/>
    </source>
</evidence>
<dbReference type="Proteomes" id="UP001243717">
    <property type="component" value="Unassembled WGS sequence"/>
</dbReference>
<dbReference type="Pfam" id="PF07589">
    <property type="entry name" value="PEP-CTERM"/>
    <property type="match status" value="1"/>
</dbReference>
<evidence type="ECO:0000256" key="1">
    <source>
        <dbReference type="SAM" id="SignalP"/>
    </source>
</evidence>
<organism evidence="3 4">
    <name type="scientific">Thalassobacterium sedimentorum</name>
    <dbReference type="NCBI Taxonomy" id="3041258"/>
    <lineage>
        <taxon>Bacteria</taxon>
        <taxon>Pseudomonadati</taxon>
        <taxon>Verrucomicrobiota</taxon>
        <taxon>Opitutia</taxon>
        <taxon>Puniceicoccales</taxon>
        <taxon>Coraliomargaritaceae</taxon>
        <taxon>Thalassobacterium</taxon>
    </lineage>
</organism>
<dbReference type="EMBL" id="JARXIC010000001">
    <property type="protein sequence ID" value="MDQ8192817.1"/>
    <property type="molecule type" value="Genomic_DNA"/>
</dbReference>
<comment type="caution">
    <text evidence="3">The sequence shown here is derived from an EMBL/GenBank/DDBJ whole genome shotgun (WGS) entry which is preliminary data.</text>
</comment>
<dbReference type="InterPro" id="IPR013424">
    <property type="entry name" value="Ice-binding_C"/>
</dbReference>
<gene>
    <name evidence="3" type="ORF">QEH59_00170</name>
</gene>
<dbReference type="RefSeq" id="WP_308983327.1">
    <property type="nucleotide sequence ID" value="NZ_JARXIC010000001.1"/>
</dbReference>